<evidence type="ECO:0000313" key="1">
    <source>
        <dbReference type="EMBL" id="AGY98966.1"/>
    </source>
</evidence>
<organismHost>
    <name type="scientific">Microtus agrestis</name>
    <name type="common">Short-tailed field vole</name>
    <dbReference type="NCBI Taxonomy" id="29092"/>
</organismHost>
<organismHost>
    <name type="scientific">Mus musculus</name>
    <name type="common">Mouse</name>
    <dbReference type="NCBI Taxonomy" id="10090"/>
</organismHost>
<dbReference type="EMBL" id="KC813499">
    <property type="protein sequence ID" value="AGY98966.1"/>
    <property type="molecule type" value="Genomic_DNA"/>
</dbReference>
<organismHost>
    <name type="scientific">Loxodonta africana</name>
    <name type="common">African elephant</name>
    <dbReference type="NCBI Taxonomy" id="9785"/>
</organismHost>
<organismHost>
    <name type="scientific">Apodemus sylvaticus</name>
    <name type="common">European woodmouse</name>
    <dbReference type="NCBI Taxonomy" id="10129"/>
</organismHost>
<reference evidence="1 2" key="1">
    <citation type="submission" date="2013-03" db="EMBL/GenBank/DDBJ databases">
        <title>Genome-wide comparison of cowpoxviruses reveals a new clade related to Variola virus.</title>
        <authorList>
            <person name="Dabrowski P.W."/>
            <person name="Radonic A."/>
            <person name="Kurth A."/>
            <person name="Nitsche A."/>
        </authorList>
    </citation>
    <scope>NUCLEOTIDE SEQUENCE [LARGE SCALE GENOMIC DNA]</scope>
    <source>
        <strain evidence="1">MarLei07/1</strain>
    </source>
</reference>
<evidence type="ECO:0000313" key="2">
    <source>
        <dbReference type="Proteomes" id="UP000099759"/>
    </source>
</evidence>
<protein>
    <submittedName>
        <fullName evidence="1">CPXV212 protein</fullName>
    </submittedName>
</protein>
<organismHost>
    <name type="scientific">Myodes glareolus</name>
    <name type="common">Bank vole</name>
    <name type="synonym">Clethrionomys glareolus</name>
    <dbReference type="NCBI Taxonomy" id="447135"/>
</organismHost>
<accession>U5TDS6</accession>
<name>U5TDS6_COWPX</name>
<proteinExistence type="predicted"/>
<organismHost>
    <name type="scientific">Felis catus</name>
    <name type="common">Cat</name>
    <name type="synonym">Felis silvestris catus</name>
    <dbReference type="NCBI Taxonomy" id="9685"/>
</organismHost>
<organismHost>
    <name type="scientific">Bos taurus</name>
    <name type="common">Bovine</name>
    <dbReference type="NCBI Taxonomy" id="9913"/>
</organismHost>
<organism evidence="1 2">
    <name type="scientific">Cowpox virus</name>
    <name type="common">CPV</name>
    <dbReference type="NCBI Taxonomy" id="10243"/>
    <lineage>
        <taxon>Viruses</taxon>
        <taxon>Varidnaviria</taxon>
        <taxon>Bamfordvirae</taxon>
        <taxon>Nucleocytoviricota</taxon>
        <taxon>Pokkesviricetes</taxon>
        <taxon>Chitovirales</taxon>
        <taxon>Poxviridae</taxon>
        <taxon>Chordopoxvirinae</taxon>
        <taxon>Orthopoxvirus</taxon>
        <taxon>Orthopoxvirus cowpox</taxon>
    </lineage>
</organism>
<dbReference type="Proteomes" id="UP000099759">
    <property type="component" value="Segment"/>
</dbReference>
<organismHost>
    <name type="scientific">Homo sapiens</name>
    <name type="common">Human</name>
    <dbReference type="NCBI Taxonomy" id="9606"/>
</organismHost>
<sequence length="14" mass="1734">MYIKLILYNYLSTV</sequence>
<gene>
    <name evidence="1" type="primary">CPXV212</name>
</gene>